<accession>A0A6J4N137</accession>
<sequence>MADGRDPNLVAGVDAVVVGRTRGTCSTVLTTTTHDRRRAAEPEEMT</sequence>
<gene>
    <name evidence="1" type="ORF">AVDCRST_MAG32-1062</name>
</gene>
<evidence type="ECO:0000313" key="1">
    <source>
        <dbReference type="EMBL" id="CAA9374668.1"/>
    </source>
</evidence>
<organism evidence="1">
    <name type="scientific">uncultured Nocardioides sp</name>
    <dbReference type="NCBI Taxonomy" id="198441"/>
    <lineage>
        <taxon>Bacteria</taxon>
        <taxon>Bacillati</taxon>
        <taxon>Actinomycetota</taxon>
        <taxon>Actinomycetes</taxon>
        <taxon>Propionibacteriales</taxon>
        <taxon>Nocardioidaceae</taxon>
        <taxon>Nocardioides</taxon>
        <taxon>environmental samples</taxon>
    </lineage>
</organism>
<dbReference type="AlphaFoldDB" id="A0A6J4N137"/>
<protein>
    <submittedName>
        <fullName evidence="1">Uncharacterized protein</fullName>
    </submittedName>
</protein>
<dbReference type="EMBL" id="CADCUM010000050">
    <property type="protein sequence ID" value="CAA9374668.1"/>
    <property type="molecule type" value="Genomic_DNA"/>
</dbReference>
<name>A0A6J4N137_9ACTN</name>
<reference evidence="1" key="1">
    <citation type="submission" date="2020-02" db="EMBL/GenBank/DDBJ databases">
        <authorList>
            <person name="Meier V. D."/>
        </authorList>
    </citation>
    <scope>NUCLEOTIDE SEQUENCE</scope>
    <source>
        <strain evidence="1">AVDCRST_MAG32</strain>
    </source>
</reference>
<proteinExistence type="predicted"/>